<keyword evidence="2" id="KW-0963">Cytoplasm</keyword>
<keyword evidence="7" id="KW-0233">DNA recombination</keyword>
<evidence type="ECO:0000256" key="5">
    <source>
        <dbReference type="ARBA" id="ARBA00022908"/>
    </source>
</evidence>
<dbReference type="Pfam" id="PF00589">
    <property type="entry name" value="Phage_integrase"/>
    <property type="match status" value="1"/>
</dbReference>
<keyword evidence="5" id="KW-0229">DNA integration</keyword>
<dbReference type="RefSeq" id="WP_273924706.1">
    <property type="nucleotide sequence ID" value="NZ_JAQSIO010000001.1"/>
</dbReference>
<name>A0ABT5M9V9_9BURK</name>
<evidence type="ECO:0000256" key="10">
    <source>
        <dbReference type="SAM" id="MobiDB-lite"/>
    </source>
</evidence>
<reference evidence="13 14" key="1">
    <citation type="submission" date="2023-02" db="EMBL/GenBank/DDBJ databases">
        <title>Bacterial whole genome sequence for Curvibacter sp. HBC28.</title>
        <authorList>
            <person name="Le V."/>
            <person name="Ko S.-R."/>
            <person name="Ahn C.-Y."/>
            <person name="Oh H.-M."/>
        </authorList>
    </citation>
    <scope>NUCLEOTIDE SEQUENCE [LARGE SCALE GENOMIC DNA]</scope>
    <source>
        <strain evidence="13 14">HBC28</strain>
    </source>
</reference>
<dbReference type="Gene3D" id="1.10.443.10">
    <property type="entry name" value="Intergrase catalytic core"/>
    <property type="match status" value="1"/>
</dbReference>
<keyword evidence="6 9" id="KW-0238">DNA-binding</keyword>
<evidence type="ECO:0000259" key="12">
    <source>
        <dbReference type="PROSITE" id="PS51900"/>
    </source>
</evidence>
<dbReference type="PANTHER" id="PTHR30349:SF77">
    <property type="entry name" value="TYROSINE RECOMBINASE XERC"/>
    <property type="match status" value="1"/>
</dbReference>
<evidence type="ECO:0000259" key="11">
    <source>
        <dbReference type="PROSITE" id="PS51898"/>
    </source>
</evidence>
<dbReference type="InterPro" id="IPR010998">
    <property type="entry name" value="Integrase_recombinase_N"/>
</dbReference>
<evidence type="ECO:0000256" key="3">
    <source>
        <dbReference type="ARBA" id="ARBA00022618"/>
    </source>
</evidence>
<comment type="subcellular location">
    <subcellularLocation>
        <location evidence="1">Cytoplasm</location>
    </subcellularLocation>
</comment>
<dbReference type="Proteomes" id="UP001528672">
    <property type="component" value="Unassembled WGS sequence"/>
</dbReference>
<dbReference type="InterPro" id="IPR022169">
    <property type="entry name" value="DUF3701"/>
</dbReference>
<protein>
    <submittedName>
        <fullName evidence="13">Site-specific integrase</fullName>
    </submittedName>
</protein>
<evidence type="ECO:0000256" key="7">
    <source>
        <dbReference type="ARBA" id="ARBA00023172"/>
    </source>
</evidence>
<evidence type="ECO:0000256" key="6">
    <source>
        <dbReference type="ARBA" id="ARBA00023125"/>
    </source>
</evidence>
<keyword evidence="8" id="KW-0131">Cell cycle</keyword>
<dbReference type="InterPro" id="IPR044068">
    <property type="entry name" value="CB"/>
</dbReference>
<dbReference type="InterPro" id="IPR013762">
    <property type="entry name" value="Integrase-like_cat_sf"/>
</dbReference>
<dbReference type="Pfam" id="PF12482">
    <property type="entry name" value="DUF3701"/>
    <property type="match status" value="1"/>
</dbReference>
<dbReference type="PROSITE" id="PS51900">
    <property type="entry name" value="CB"/>
    <property type="match status" value="1"/>
</dbReference>
<dbReference type="SUPFAM" id="SSF56349">
    <property type="entry name" value="DNA breaking-rejoining enzymes"/>
    <property type="match status" value="1"/>
</dbReference>
<keyword evidence="14" id="KW-1185">Reference proteome</keyword>
<evidence type="ECO:0000256" key="4">
    <source>
        <dbReference type="ARBA" id="ARBA00022829"/>
    </source>
</evidence>
<sequence>MSKADIQSANKKMTDKTSTYSRPGLAGQLGRHHFAHLRCVAEGVPILESAFRYLGIEHGKQAQAAHRQAVDAVQAIARKQSKKTWRLIGLTIRAGSHGTDQRPTLQEFIEQSSLEDWSEEEALLLYEQAFPADRKSLRNQRLRNLQHRLLTEIEASSAETPRPEDSVFAWFDEKTAAKLAGAGIQSLADLHQRIQTGGRWYAVISAIGAGKAERIASHLAMLLPQAQPVPQVLFNVPAASAAHQGVASQSPTVVDVAAYPKSESALPSPVPSALMTASSDLEAIEAWIGMRANSLQTAKCYRREAHRLLLWLRYEADGIPFGSMRIEDCRRYQLFLESIPAHWMSKRHLSPGMPGWAPFRGPLSHSSRKQALVIVSSMFAWLVDGHYLPSNPWALMGRKRARPENLVSSSSKAFSEEAVRDFLSFLERLPPSPSRSRMRFILLFVESVGLRSSELLGAKLGDLRCLDEGWFLQVNGKGLKNRLVGIPKQAFECLNNYLLERGLGAIGLGADLEEAPLLASTIDPMKSIGYQALYETVKIWVSRFVSQTQLSAHEQLHLSNASTHWLRHTFGTRAVARNVPLDVIQAQLGHASITTTANIYGRAPMRRRADELSKAFG</sequence>
<keyword evidence="4" id="KW-0159">Chromosome partition</keyword>
<dbReference type="InterPro" id="IPR050090">
    <property type="entry name" value="Tyrosine_recombinase_XerCD"/>
</dbReference>
<dbReference type="PANTHER" id="PTHR30349">
    <property type="entry name" value="PHAGE INTEGRASE-RELATED"/>
    <property type="match status" value="1"/>
</dbReference>
<evidence type="ECO:0000313" key="14">
    <source>
        <dbReference type="Proteomes" id="UP001528672"/>
    </source>
</evidence>
<evidence type="ECO:0000256" key="9">
    <source>
        <dbReference type="PROSITE-ProRule" id="PRU01248"/>
    </source>
</evidence>
<proteinExistence type="predicted"/>
<dbReference type="EMBL" id="JAQSIO010000001">
    <property type="protein sequence ID" value="MDD0813175.1"/>
    <property type="molecule type" value="Genomic_DNA"/>
</dbReference>
<accession>A0ABT5M9V9</accession>
<dbReference type="InterPro" id="IPR002104">
    <property type="entry name" value="Integrase_catalytic"/>
</dbReference>
<evidence type="ECO:0000256" key="2">
    <source>
        <dbReference type="ARBA" id="ARBA00022490"/>
    </source>
</evidence>
<feature type="compositionally biased region" description="Polar residues" evidence="10">
    <location>
        <begin position="1"/>
        <end position="21"/>
    </location>
</feature>
<dbReference type="Gene3D" id="1.10.150.130">
    <property type="match status" value="1"/>
</dbReference>
<feature type="domain" description="Tyr recombinase" evidence="11">
    <location>
        <begin position="409"/>
        <end position="613"/>
    </location>
</feature>
<dbReference type="CDD" id="cd00397">
    <property type="entry name" value="DNA_BRE_C"/>
    <property type="match status" value="1"/>
</dbReference>
<feature type="domain" description="Core-binding (CB)" evidence="12">
    <location>
        <begin position="278"/>
        <end position="383"/>
    </location>
</feature>
<keyword evidence="3" id="KW-0132">Cell division</keyword>
<feature type="region of interest" description="Disordered" evidence="10">
    <location>
        <begin position="1"/>
        <end position="24"/>
    </location>
</feature>
<dbReference type="InterPro" id="IPR011010">
    <property type="entry name" value="DNA_brk_join_enz"/>
</dbReference>
<evidence type="ECO:0000313" key="13">
    <source>
        <dbReference type="EMBL" id="MDD0813175.1"/>
    </source>
</evidence>
<comment type="caution">
    <text evidence="13">The sequence shown here is derived from an EMBL/GenBank/DDBJ whole genome shotgun (WGS) entry which is preliminary data.</text>
</comment>
<evidence type="ECO:0000256" key="8">
    <source>
        <dbReference type="ARBA" id="ARBA00023306"/>
    </source>
</evidence>
<organism evidence="13 14">
    <name type="scientific">Curvibacter microcysteis</name>
    <dbReference type="NCBI Taxonomy" id="3026419"/>
    <lineage>
        <taxon>Bacteria</taxon>
        <taxon>Pseudomonadati</taxon>
        <taxon>Pseudomonadota</taxon>
        <taxon>Betaproteobacteria</taxon>
        <taxon>Burkholderiales</taxon>
        <taxon>Comamonadaceae</taxon>
        <taxon>Curvibacter</taxon>
    </lineage>
</organism>
<dbReference type="PROSITE" id="PS51898">
    <property type="entry name" value="TYR_RECOMBINASE"/>
    <property type="match status" value="1"/>
</dbReference>
<gene>
    <name evidence="13" type="ORF">PSQ39_00885</name>
</gene>
<evidence type="ECO:0000256" key="1">
    <source>
        <dbReference type="ARBA" id="ARBA00004496"/>
    </source>
</evidence>